<comment type="caution">
    <text evidence="2">The sequence shown here is derived from an EMBL/GenBank/DDBJ whole genome shotgun (WGS) entry which is preliminary data.</text>
</comment>
<dbReference type="Proteomes" id="UP001269297">
    <property type="component" value="Unassembled WGS sequence"/>
</dbReference>
<reference evidence="3" key="1">
    <citation type="submission" date="2023-07" db="EMBL/GenBank/DDBJ databases">
        <title>Reintroducing virulent viruses to syntetic microbiomes.</title>
        <authorList>
            <person name="Wilde J."/>
            <person name="Boyes R."/>
            <person name="Robinson A.V."/>
            <person name="Daisley B.A."/>
            <person name="Allen-Vercoe E."/>
        </authorList>
    </citation>
    <scope>NUCLEOTIDE SEQUENCE [LARGE SCALE GENOMIC DNA]</scope>
    <source>
        <strain evidence="3">225S_1D6FAA</strain>
    </source>
</reference>
<keyword evidence="3" id="KW-1185">Reference proteome</keyword>
<sequence>MAIVFDWYENPNDSSEEEAALHPRIFMNGKVDTDTLCYKIHDYSSLTVGDVKNVLDNLSKILG</sequence>
<evidence type="ECO:0000313" key="2">
    <source>
        <dbReference type="EMBL" id="MDT4403984.1"/>
    </source>
</evidence>
<dbReference type="Pfam" id="PF18291">
    <property type="entry name" value="HU-HIG"/>
    <property type="match status" value="1"/>
</dbReference>
<feature type="non-terminal residue" evidence="2">
    <location>
        <position position="63"/>
    </location>
</feature>
<accession>A0ABU3IP23</accession>
<dbReference type="EMBL" id="JAVSNG010000003">
    <property type="protein sequence ID" value="MDT4403984.1"/>
    <property type="molecule type" value="Genomic_DNA"/>
</dbReference>
<protein>
    <submittedName>
        <fullName evidence="2">DNA-binding protein</fullName>
    </submittedName>
</protein>
<dbReference type="InterPro" id="IPR041607">
    <property type="entry name" value="HU-HIG"/>
</dbReference>
<proteinExistence type="predicted"/>
<name>A0ABU3IP23_9BACE</name>
<keyword evidence="2" id="KW-0238">DNA-binding</keyword>
<evidence type="ECO:0000313" key="3">
    <source>
        <dbReference type="Proteomes" id="UP001269297"/>
    </source>
</evidence>
<feature type="domain" description="HU" evidence="1">
    <location>
        <begin position="1"/>
        <end position="61"/>
    </location>
</feature>
<gene>
    <name evidence="2" type="ORF">RO706_07085</name>
</gene>
<organism evidence="2 3">
    <name type="scientific">Bacteroides koreensis</name>
    <dbReference type="NCBI Taxonomy" id="1912896"/>
    <lineage>
        <taxon>Bacteria</taxon>
        <taxon>Pseudomonadati</taxon>
        <taxon>Bacteroidota</taxon>
        <taxon>Bacteroidia</taxon>
        <taxon>Bacteroidales</taxon>
        <taxon>Bacteroidaceae</taxon>
        <taxon>Bacteroides</taxon>
    </lineage>
</organism>
<evidence type="ECO:0000259" key="1">
    <source>
        <dbReference type="Pfam" id="PF18291"/>
    </source>
</evidence>
<dbReference type="GO" id="GO:0003677">
    <property type="term" value="F:DNA binding"/>
    <property type="evidence" value="ECO:0007669"/>
    <property type="project" value="UniProtKB-KW"/>
</dbReference>